<feature type="chain" id="PRO_5046176352" description="DUF2490 domain-containing protein" evidence="1">
    <location>
        <begin position="21"/>
        <end position="244"/>
    </location>
</feature>
<sequence length="244" mass="28978">MPIRKFIYAFFLLTIGISHAQTEKKIDNQSILWSRYYTIVNLNEKWSLHSEFDNRLFLKPVTENLFVIRSQVRYKASNSVELGGGLGFFHVATQDPENTTDFMIPEYRGQQDITWKNTIGKIQLSQRFQIDERFIRNASKTELLSGTTFNWRFRFRIQAEYDLWKKDNRFLKTIVHEEILLNAGKSIVKNKFDQNRIYAAFQYGINQKIAIELGYLNSFQQRASGVDYYDRDIIRFSIFHKLKL</sequence>
<name>A0ABM7V256_9FLAO</name>
<evidence type="ECO:0000313" key="3">
    <source>
        <dbReference type="Proteomes" id="UP001319867"/>
    </source>
</evidence>
<dbReference type="EMBL" id="AP025184">
    <property type="protein sequence ID" value="BDB53764.1"/>
    <property type="molecule type" value="Genomic_DNA"/>
</dbReference>
<accession>A0ABM7V256</accession>
<keyword evidence="1" id="KW-0732">Signal</keyword>
<dbReference type="RefSeq" id="WP_229317329.1">
    <property type="nucleotide sequence ID" value="NZ_AP025184.1"/>
</dbReference>
<proteinExistence type="predicted"/>
<protein>
    <recommendedName>
        <fullName evidence="4">DUF2490 domain-containing protein</fullName>
    </recommendedName>
</protein>
<reference evidence="2 3" key="2">
    <citation type="journal article" date="2022" name="Microorganisms">
        <title>Complete Genome Sequences of Two Flavobacterium ammonificans Strains and a Flavobacterium ammoniigenes Strain of Ammonifying Bacterioplankton Isolated from Surface River Water.</title>
        <authorList>
            <person name="Suda W."/>
            <person name="Ogata Y."/>
            <person name="Shindo C."/>
            <person name="Watanabe K."/>
        </authorList>
    </citation>
    <scope>NUCLEOTIDE SEQUENCE [LARGE SCALE GENOMIC DNA]</scope>
    <source>
        <strain evidence="2 3">GENT5</strain>
    </source>
</reference>
<reference evidence="2 3" key="1">
    <citation type="journal article" date="2022" name="Int. J. Syst. Evol. Microbiol.">
        <title>Flavobacterium ammonificans sp. nov. and Flavobacterium ammoniigenes sp. nov., ammonifying bacteria isolated from surface river water.</title>
        <authorList>
            <person name="Watanabe K."/>
            <person name="Kitamura T."/>
            <person name="Ogata Y."/>
            <person name="Shindo C."/>
            <person name="Suda W."/>
        </authorList>
    </citation>
    <scope>NUCLEOTIDE SEQUENCE [LARGE SCALE GENOMIC DNA]</scope>
    <source>
        <strain evidence="2 3">GENT5</strain>
    </source>
</reference>
<dbReference type="InterPro" id="IPR019619">
    <property type="entry name" value="DUF2490"/>
</dbReference>
<evidence type="ECO:0008006" key="4">
    <source>
        <dbReference type="Google" id="ProtNLM"/>
    </source>
</evidence>
<evidence type="ECO:0000256" key="1">
    <source>
        <dbReference type="SAM" id="SignalP"/>
    </source>
</evidence>
<dbReference type="Pfam" id="PF10677">
    <property type="entry name" value="DUF2490"/>
    <property type="match status" value="1"/>
</dbReference>
<dbReference type="Proteomes" id="UP001319867">
    <property type="component" value="Chromosome"/>
</dbReference>
<keyword evidence="3" id="KW-1185">Reference proteome</keyword>
<feature type="signal peptide" evidence="1">
    <location>
        <begin position="1"/>
        <end position="20"/>
    </location>
</feature>
<gene>
    <name evidence="2" type="ORF">GENT5_00690</name>
</gene>
<organism evidence="2 3">
    <name type="scientific">Flavobacterium ammoniigenes</name>
    <dbReference type="NCBI Taxonomy" id="1751095"/>
    <lineage>
        <taxon>Bacteria</taxon>
        <taxon>Pseudomonadati</taxon>
        <taxon>Bacteroidota</taxon>
        <taxon>Flavobacteriia</taxon>
        <taxon>Flavobacteriales</taxon>
        <taxon>Flavobacteriaceae</taxon>
        <taxon>Flavobacterium</taxon>
    </lineage>
</organism>
<evidence type="ECO:0000313" key="2">
    <source>
        <dbReference type="EMBL" id="BDB53764.1"/>
    </source>
</evidence>